<reference evidence="2 3" key="1">
    <citation type="submission" date="2019-12" db="EMBL/GenBank/DDBJ databases">
        <title>Complete genome sequence of Leuconostoc lactis strain AVN1 provides insights into metabolic potential.</title>
        <authorList>
            <person name="Besrour N."/>
            <person name="Najjari A."/>
            <person name="Fhoula I."/>
            <person name="Jaballah S."/>
            <person name="Klibi N."/>
            <person name="Ouzari H.I."/>
        </authorList>
    </citation>
    <scope>NUCLEOTIDE SEQUENCE [LARGE SCALE GENOMIC DNA]</scope>
    <source>
        <strain evidence="2 3">AVN1</strain>
    </source>
</reference>
<feature type="domain" description="PPM-type phosphatase" evidence="1">
    <location>
        <begin position="2"/>
        <end position="241"/>
    </location>
</feature>
<gene>
    <name evidence="2" type="ORF">GQS40_03855</name>
</gene>
<dbReference type="PROSITE" id="PS51746">
    <property type="entry name" value="PPM_2"/>
    <property type="match status" value="1"/>
</dbReference>
<dbReference type="PANTHER" id="PTHR47992">
    <property type="entry name" value="PROTEIN PHOSPHATASE"/>
    <property type="match status" value="1"/>
</dbReference>
<proteinExistence type="predicted"/>
<dbReference type="CDD" id="cd00143">
    <property type="entry name" value="PP2Cc"/>
    <property type="match status" value="1"/>
</dbReference>
<accession>A0A6L7A9T4</accession>
<dbReference type="AlphaFoldDB" id="A0A6L7A9T4"/>
<evidence type="ECO:0000259" key="1">
    <source>
        <dbReference type="PROSITE" id="PS51746"/>
    </source>
</evidence>
<sequence>MQVAFHTDSGVKRQENQDYVGGFTNQAGRLMVMVADGVTSTRGGEVASAMAVEHFGHAWETTTIETMKSTIDWLKETTHQENQAILAAGQRFEDLKQMATTLVIAVIFDDQIVLGNLGDSKAFLLHDQVLTQISCDHNLKNELVRAGTMSQAEAERLAQANSVTRYLGVDDRADIEIAQYPFVANDMLFLTSDGITKVLDVGTMTDIMQQATTLDMRAYELISAANRNGAPDNVTALLVSRDNEEDTK</sequence>
<dbReference type="SMART" id="SM00332">
    <property type="entry name" value="PP2Cc"/>
    <property type="match status" value="1"/>
</dbReference>
<dbReference type="EMBL" id="WSZI01000013">
    <property type="protein sequence ID" value="MWN20808.1"/>
    <property type="molecule type" value="Genomic_DNA"/>
</dbReference>
<name>A0A6L7A9T4_LEULA</name>
<dbReference type="GO" id="GO:0004722">
    <property type="term" value="F:protein serine/threonine phosphatase activity"/>
    <property type="evidence" value="ECO:0007669"/>
    <property type="project" value="InterPro"/>
</dbReference>
<dbReference type="InterPro" id="IPR001932">
    <property type="entry name" value="PPM-type_phosphatase-like_dom"/>
</dbReference>
<dbReference type="Pfam" id="PF13672">
    <property type="entry name" value="PP2C_2"/>
    <property type="match status" value="1"/>
</dbReference>
<protein>
    <submittedName>
        <fullName evidence="2">SpoIIE family protein phosphatase</fullName>
    </submittedName>
</protein>
<evidence type="ECO:0000313" key="3">
    <source>
        <dbReference type="Proteomes" id="UP000478636"/>
    </source>
</evidence>
<dbReference type="SUPFAM" id="SSF81606">
    <property type="entry name" value="PP2C-like"/>
    <property type="match status" value="1"/>
</dbReference>
<dbReference type="SMART" id="SM00331">
    <property type="entry name" value="PP2C_SIG"/>
    <property type="match status" value="1"/>
</dbReference>
<dbReference type="InterPro" id="IPR036457">
    <property type="entry name" value="PPM-type-like_dom_sf"/>
</dbReference>
<evidence type="ECO:0000313" key="2">
    <source>
        <dbReference type="EMBL" id="MWN20808.1"/>
    </source>
</evidence>
<dbReference type="RefSeq" id="WP_029509108.1">
    <property type="nucleotide sequence ID" value="NZ_BJMJ01000010.1"/>
</dbReference>
<dbReference type="Gene3D" id="3.60.40.10">
    <property type="entry name" value="PPM-type phosphatase domain"/>
    <property type="match status" value="1"/>
</dbReference>
<dbReference type="Proteomes" id="UP000478636">
    <property type="component" value="Unassembled WGS sequence"/>
</dbReference>
<organism evidence="2 3">
    <name type="scientific">Leuconostoc lactis</name>
    <dbReference type="NCBI Taxonomy" id="1246"/>
    <lineage>
        <taxon>Bacteria</taxon>
        <taxon>Bacillati</taxon>
        <taxon>Bacillota</taxon>
        <taxon>Bacilli</taxon>
        <taxon>Lactobacillales</taxon>
        <taxon>Lactobacillaceae</taxon>
        <taxon>Leuconostoc</taxon>
    </lineage>
</organism>
<comment type="caution">
    <text evidence="2">The sequence shown here is derived from an EMBL/GenBank/DDBJ whole genome shotgun (WGS) entry which is preliminary data.</text>
</comment>
<dbReference type="InterPro" id="IPR015655">
    <property type="entry name" value="PP2C"/>
</dbReference>